<name>A0A9P4YAU0_CRYP1</name>
<dbReference type="Gene3D" id="3.40.50.10190">
    <property type="entry name" value="BRCT domain"/>
    <property type="match status" value="1"/>
</dbReference>
<feature type="region of interest" description="Disordered" evidence="1">
    <location>
        <begin position="129"/>
        <end position="258"/>
    </location>
</feature>
<dbReference type="RefSeq" id="XP_040780912.1">
    <property type="nucleotide sequence ID" value="XM_040924999.1"/>
</dbReference>
<dbReference type="InterPro" id="IPR036420">
    <property type="entry name" value="BRCT_dom_sf"/>
</dbReference>
<gene>
    <name evidence="3" type="ORF">M406DRAFT_66406</name>
</gene>
<reference evidence="3" key="1">
    <citation type="journal article" date="2020" name="Phytopathology">
        <title>Genome sequence of the chestnut blight fungus Cryphonectria parasitica EP155: A fundamental resource for an archetypical invasive plant pathogen.</title>
        <authorList>
            <person name="Crouch J.A."/>
            <person name="Dawe A."/>
            <person name="Aerts A."/>
            <person name="Barry K."/>
            <person name="Churchill A.C.L."/>
            <person name="Grimwood J."/>
            <person name="Hillman B."/>
            <person name="Milgroom M.G."/>
            <person name="Pangilinan J."/>
            <person name="Smith M."/>
            <person name="Salamov A."/>
            <person name="Schmutz J."/>
            <person name="Yadav J."/>
            <person name="Grigoriev I.V."/>
            <person name="Nuss D."/>
        </authorList>
    </citation>
    <scope>NUCLEOTIDE SEQUENCE</scope>
    <source>
        <strain evidence="3">EP155</strain>
    </source>
</reference>
<dbReference type="OrthoDB" id="342264at2759"/>
<feature type="region of interest" description="Disordered" evidence="1">
    <location>
        <begin position="378"/>
        <end position="401"/>
    </location>
</feature>
<evidence type="ECO:0000313" key="4">
    <source>
        <dbReference type="Proteomes" id="UP000803844"/>
    </source>
</evidence>
<evidence type="ECO:0000259" key="2">
    <source>
        <dbReference type="PROSITE" id="PS50172"/>
    </source>
</evidence>
<comment type="caution">
    <text evidence="3">The sequence shown here is derived from an EMBL/GenBank/DDBJ whole genome shotgun (WGS) entry which is preliminary data.</text>
</comment>
<evidence type="ECO:0000256" key="1">
    <source>
        <dbReference type="SAM" id="MobiDB-lite"/>
    </source>
</evidence>
<dbReference type="PROSITE" id="PS50172">
    <property type="entry name" value="BRCT"/>
    <property type="match status" value="1"/>
</dbReference>
<organism evidence="3 4">
    <name type="scientific">Cryphonectria parasitica (strain ATCC 38755 / EP155)</name>
    <dbReference type="NCBI Taxonomy" id="660469"/>
    <lineage>
        <taxon>Eukaryota</taxon>
        <taxon>Fungi</taxon>
        <taxon>Dikarya</taxon>
        <taxon>Ascomycota</taxon>
        <taxon>Pezizomycotina</taxon>
        <taxon>Sordariomycetes</taxon>
        <taxon>Sordariomycetidae</taxon>
        <taxon>Diaporthales</taxon>
        <taxon>Cryphonectriaceae</taxon>
        <taxon>Cryphonectria-Endothia species complex</taxon>
        <taxon>Cryphonectria</taxon>
    </lineage>
</organism>
<protein>
    <recommendedName>
        <fullName evidence="2">BRCT domain-containing protein</fullName>
    </recommendedName>
</protein>
<dbReference type="CDD" id="cd00027">
    <property type="entry name" value="BRCT"/>
    <property type="match status" value="1"/>
</dbReference>
<dbReference type="GeneID" id="63842128"/>
<feature type="compositionally biased region" description="Polar residues" evidence="1">
    <location>
        <begin position="139"/>
        <end position="157"/>
    </location>
</feature>
<sequence>MRSLKSIVILIVGNLGEDAFVTADWSNPQKLATEIKRAGMRQVDHLCKQVTHLVVSRRAFKDKAPEVRKVLAMRPSKRKPAIVTWDWLDDVIADKKYYGHYDVYHPGKPRDINAINAKRCKKVKVTKDEAFPEGEDATASHQTDQQTSRKGSQQNPKPSTPAKKEETTTAVHLAAKSVSGGSFKKTTEVPQIQETTEKSIDKHIDQFKSAPEEKKNKREEEAGEKKAVSSGKTSPQKHTSVGLGPHVLDRKTPSEREASLAPVKKVLDVEDFESLQAWVVAAALRPFKDDKDQFQYCIELKNGDSRWMLKLETSTSHSVKKMYRVWAGLYDTSPRARCQQTRGPTRDFQEAMDHFKTFFQRKSGYRWDERLLRAGKDQPEWHYQAPAEGKPTGTVPPEYTPGHPKCVKVEKLAPLNLHGLICRTKEDAANNPQHPMEAKKDDTSSVLQRKRKADDELRAESSVPSFKWMKHSRHDE</sequence>
<feature type="region of interest" description="Disordered" evidence="1">
    <location>
        <begin position="427"/>
        <end position="476"/>
    </location>
</feature>
<keyword evidence="4" id="KW-1185">Reference proteome</keyword>
<accession>A0A9P4YAU0</accession>
<dbReference type="Proteomes" id="UP000803844">
    <property type="component" value="Unassembled WGS sequence"/>
</dbReference>
<feature type="domain" description="BRCT" evidence="2">
    <location>
        <begin position="1"/>
        <end position="105"/>
    </location>
</feature>
<dbReference type="InterPro" id="IPR001357">
    <property type="entry name" value="BRCT_dom"/>
</dbReference>
<feature type="compositionally biased region" description="Polar residues" evidence="1">
    <location>
        <begin position="230"/>
        <end position="239"/>
    </location>
</feature>
<dbReference type="EMBL" id="MU032344">
    <property type="protein sequence ID" value="KAF3769951.1"/>
    <property type="molecule type" value="Genomic_DNA"/>
</dbReference>
<dbReference type="SUPFAM" id="SSF52113">
    <property type="entry name" value="BRCT domain"/>
    <property type="match status" value="1"/>
</dbReference>
<feature type="compositionally biased region" description="Basic and acidic residues" evidence="1">
    <location>
        <begin position="247"/>
        <end position="258"/>
    </location>
</feature>
<proteinExistence type="predicted"/>
<dbReference type="AlphaFoldDB" id="A0A9P4YAU0"/>
<evidence type="ECO:0000313" key="3">
    <source>
        <dbReference type="EMBL" id="KAF3769951.1"/>
    </source>
</evidence>
<feature type="compositionally biased region" description="Basic and acidic residues" evidence="1">
    <location>
        <begin position="195"/>
        <end position="227"/>
    </location>
</feature>